<dbReference type="InterPro" id="IPR036188">
    <property type="entry name" value="FAD/NAD-bd_sf"/>
</dbReference>
<keyword evidence="7" id="KW-0521">NADP</keyword>
<comment type="cofactor">
    <cofactor evidence="1">
        <name>FAD</name>
        <dbReference type="ChEBI" id="CHEBI:57692"/>
    </cofactor>
</comment>
<dbReference type="OrthoDB" id="3519933at2759"/>
<keyword evidence="8" id="KW-0560">Oxidoreductase</keyword>
<comment type="caution">
    <text evidence="11">The sequence shown here is derived from an EMBL/GenBank/DDBJ whole genome shotgun (WGS) entry which is preliminary data.</text>
</comment>
<evidence type="ECO:0000256" key="10">
    <source>
        <dbReference type="ARBA" id="ARBA00049248"/>
    </source>
</evidence>
<comment type="catalytic activity">
    <reaction evidence="10">
        <text>L-ornithine + NADH + O2 = N(5)-hydroxy-L-ornithine + NAD(+) + H2O</text>
        <dbReference type="Rhea" id="RHEA:41512"/>
        <dbReference type="ChEBI" id="CHEBI:15377"/>
        <dbReference type="ChEBI" id="CHEBI:15379"/>
        <dbReference type="ChEBI" id="CHEBI:46911"/>
        <dbReference type="ChEBI" id="CHEBI:57540"/>
        <dbReference type="ChEBI" id="CHEBI:57945"/>
        <dbReference type="ChEBI" id="CHEBI:78275"/>
        <dbReference type="EC" id="1.14.13.196"/>
    </reaction>
</comment>
<name>A0A8H3FHA6_9LECA</name>
<evidence type="ECO:0000256" key="5">
    <source>
        <dbReference type="ARBA" id="ARBA00022630"/>
    </source>
</evidence>
<accession>A0A8H3FHA6</accession>
<dbReference type="PANTHER" id="PTHR42802:SF1">
    <property type="entry name" value="L-ORNITHINE N(5)-MONOOXYGENASE"/>
    <property type="match status" value="1"/>
</dbReference>
<dbReference type="GO" id="GO:0016491">
    <property type="term" value="F:oxidoreductase activity"/>
    <property type="evidence" value="ECO:0007669"/>
    <property type="project" value="UniProtKB-KW"/>
</dbReference>
<evidence type="ECO:0000313" key="12">
    <source>
        <dbReference type="Proteomes" id="UP000664203"/>
    </source>
</evidence>
<evidence type="ECO:0000313" key="11">
    <source>
        <dbReference type="EMBL" id="CAF9923670.1"/>
    </source>
</evidence>
<dbReference type="InterPro" id="IPR025700">
    <property type="entry name" value="Lys/Orn_oxygenase"/>
</dbReference>
<dbReference type="EMBL" id="CAJPDR010000173">
    <property type="protein sequence ID" value="CAF9923670.1"/>
    <property type="molecule type" value="Genomic_DNA"/>
</dbReference>
<comment type="pathway">
    <text evidence="2">Siderophore biosynthesis.</text>
</comment>
<evidence type="ECO:0000256" key="9">
    <source>
        <dbReference type="ARBA" id="ARBA00047598"/>
    </source>
</evidence>
<dbReference type="Pfam" id="PF13434">
    <property type="entry name" value="Lys_Orn_oxgnase"/>
    <property type="match status" value="1"/>
</dbReference>
<comment type="catalytic activity">
    <reaction evidence="9">
        <text>L-ornithine + NADPH + O2 = N(5)-hydroxy-L-ornithine + NADP(+) + H2O</text>
        <dbReference type="Rhea" id="RHEA:41508"/>
        <dbReference type="ChEBI" id="CHEBI:15377"/>
        <dbReference type="ChEBI" id="CHEBI:15379"/>
        <dbReference type="ChEBI" id="CHEBI:46911"/>
        <dbReference type="ChEBI" id="CHEBI:57783"/>
        <dbReference type="ChEBI" id="CHEBI:58349"/>
        <dbReference type="ChEBI" id="CHEBI:78275"/>
        <dbReference type="EC" id="1.14.13.196"/>
    </reaction>
</comment>
<dbReference type="Gene3D" id="3.50.50.60">
    <property type="entry name" value="FAD/NAD(P)-binding domain"/>
    <property type="match status" value="1"/>
</dbReference>
<evidence type="ECO:0000256" key="4">
    <source>
        <dbReference type="ARBA" id="ARBA00012881"/>
    </source>
</evidence>
<keyword evidence="5" id="KW-0285">Flavoprotein</keyword>
<dbReference type="AlphaFoldDB" id="A0A8H3FHA6"/>
<evidence type="ECO:0000256" key="7">
    <source>
        <dbReference type="ARBA" id="ARBA00022857"/>
    </source>
</evidence>
<evidence type="ECO:0000256" key="8">
    <source>
        <dbReference type="ARBA" id="ARBA00023002"/>
    </source>
</evidence>
<sequence length="389" mass="44137">MQISFLKDLATLRNPRSKFTFVNYLKSKNRLVAFTNLSTFLPLREEYNDYMTWCASHFEQDVQYGQETISVSPTENRKGPIQSWKVVSRNVETNETSIVTARSVVVAIGGKPRIPPALSTGGLDCRIVHSSLYSTAVPRILTDTYKAHDVAVIGGGQSAAEIFNDLQSRYPNSYITLYTGASALKPSDDSPFVNEVFDPERVDTFYDLPTESRQKTNWSDKATNYGVVRPELLDHMYEKMYHQRLHEPDQSKWQYKIVPWREVIGFENCSNRRLRLKLKNTSNGETSTSDSSFDLAMLGTGYERNGHETLLEPTRHLLQENRYTVQRDYRLMFRKDAVADNCGIWLQGCCEDSHGLSDTLLSILAVRGGEMVDSIFPMQSLGRPGAAKL</sequence>
<comment type="similarity">
    <text evidence="3">Belongs to the lysine N(6)-hydroxylase/L-ornithine N(5)-oxygenase family.</text>
</comment>
<evidence type="ECO:0000256" key="3">
    <source>
        <dbReference type="ARBA" id="ARBA00007588"/>
    </source>
</evidence>
<dbReference type="GO" id="GO:0006879">
    <property type="term" value="P:intracellular iron ion homeostasis"/>
    <property type="evidence" value="ECO:0007669"/>
    <property type="project" value="TreeGrafter"/>
</dbReference>
<evidence type="ECO:0000256" key="6">
    <source>
        <dbReference type="ARBA" id="ARBA00022827"/>
    </source>
</evidence>
<dbReference type="Proteomes" id="UP000664203">
    <property type="component" value="Unassembled WGS sequence"/>
</dbReference>
<proteinExistence type="inferred from homology"/>
<dbReference type="PANTHER" id="PTHR42802">
    <property type="entry name" value="MONOOXYGENASE"/>
    <property type="match status" value="1"/>
</dbReference>
<gene>
    <name evidence="11" type="ORF">ALECFALPRED_002524</name>
</gene>
<evidence type="ECO:0000256" key="1">
    <source>
        <dbReference type="ARBA" id="ARBA00001974"/>
    </source>
</evidence>
<dbReference type="SUPFAM" id="SSF51905">
    <property type="entry name" value="FAD/NAD(P)-binding domain"/>
    <property type="match status" value="1"/>
</dbReference>
<evidence type="ECO:0000256" key="2">
    <source>
        <dbReference type="ARBA" id="ARBA00004924"/>
    </source>
</evidence>
<keyword evidence="12" id="KW-1185">Reference proteome</keyword>
<protein>
    <recommendedName>
        <fullName evidence="4">L-ornithine N(5)-monooxygenase [NAD(P)H]</fullName>
        <ecNumber evidence="4">1.14.13.196</ecNumber>
    </recommendedName>
</protein>
<reference evidence="11" key="1">
    <citation type="submission" date="2021-03" db="EMBL/GenBank/DDBJ databases">
        <authorList>
            <person name="Tagirdzhanova G."/>
        </authorList>
    </citation>
    <scope>NUCLEOTIDE SEQUENCE</scope>
</reference>
<keyword evidence="6" id="KW-0274">FAD</keyword>
<organism evidence="11 12">
    <name type="scientific">Alectoria fallacina</name>
    <dbReference type="NCBI Taxonomy" id="1903189"/>
    <lineage>
        <taxon>Eukaryota</taxon>
        <taxon>Fungi</taxon>
        <taxon>Dikarya</taxon>
        <taxon>Ascomycota</taxon>
        <taxon>Pezizomycotina</taxon>
        <taxon>Lecanoromycetes</taxon>
        <taxon>OSLEUM clade</taxon>
        <taxon>Lecanoromycetidae</taxon>
        <taxon>Lecanorales</taxon>
        <taxon>Lecanorineae</taxon>
        <taxon>Parmeliaceae</taxon>
        <taxon>Alectoria</taxon>
    </lineage>
</organism>
<dbReference type="EC" id="1.14.13.196" evidence="4"/>